<evidence type="ECO:0000256" key="4">
    <source>
        <dbReference type="RuleBase" id="RU361169"/>
    </source>
</evidence>
<evidence type="ECO:0000256" key="3">
    <source>
        <dbReference type="ARBA" id="ARBA00023295"/>
    </source>
</evidence>
<dbReference type="EMBL" id="NCEB01000001">
    <property type="protein sequence ID" value="OYX36158.1"/>
    <property type="molecule type" value="Genomic_DNA"/>
</dbReference>
<comment type="caution">
    <text evidence="5">The sequence shown here is derived from an EMBL/GenBank/DDBJ whole genome shotgun (WGS) entry which is preliminary data.</text>
</comment>
<dbReference type="SUPFAM" id="SSF51126">
    <property type="entry name" value="Pectin lyase-like"/>
    <property type="match status" value="1"/>
</dbReference>
<name>A0A258FVZ9_9CAUL</name>
<organism evidence="5 6">
    <name type="scientific">Brevundimonas subvibrioides</name>
    <dbReference type="NCBI Taxonomy" id="74313"/>
    <lineage>
        <taxon>Bacteria</taxon>
        <taxon>Pseudomonadati</taxon>
        <taxon>Pseudomonadota</taxon>
        <taxon>Alphaproteobacteria</taxon>
        <taxon>Caulobacterales</taxon>
        <taxon>Caulobacteraceae</taxon>
        <taxon>Brevundimonas</taxon>
    </lineage>
</organism>
<dbReference type="PANTHER" id="PTHR31339:SF9">
    <property type="entry name" value="PLASMIN AND FIBRONECTIN-BINDING PROTEIN A"/>
    <property type="match status" value="1"/>
</dbReference>
<evidence type="ECO:0000313" key="5">
    <source>
        <dbReference type="EMBL" id="OYX36158.1"/>
    </source>
</evidence>
<gene>
    <name evidence="5" type="ORF">B7Z01_00455</name>
</gene>
<keyword evidence="2 4" id="KW-0378">Hydrolase</keyword>
<dbReference type="AlphaFoldDB" id="A0A258FVZ9"/>
<dbReference type="InterPro" id="IPR051801">
    <property type="entry name" value="GH28_Enzymes"/>
</dbReference>
<dbReference type="GO" id="GO:0005975">
    <property type="term" value="P:carbohydrate metabolic process"/>
    <property type="evidence" value="ECO:0007669"/>
    <property type="project" value="InterPro"/>
</dbReference>
<keyword evidence="3 4" id="KW-0326">Glycosidase</keyword>
<evidence type="ECO:0000313" key="6">
    <source>
        <dbReference type="Proteomes" id="UP000215595"/>
    </source>
</evidence>
<dbReference type="InterPro" id="IPR000743">
    <property type="entry name" value="Glyco_hydro_28"/>
</dbReference>
<evidence type="ECO:0000256" key="1">
    <source>
        <dbReference type="ARBA" id="ARBA00008834"/>
    </source>
</evidence>
<evidence type="ECO:0008006" key="7">
    <source>
        <dbReference type="Google" id="ProtNLM"/>
    </source>
</evidence>
<proteinExistence type="inferred from homology"/>
<dbReference type="Pfam" id="PF00295">
    <property type="entry name" value="Glyco_hydro_28"/>
    <property type="match status" value="1"/>
</dbReference>
<comment type="similarity">
    <text evidence="1 4">Belongs to the glycosyl hydrolase 28 family.</text>
</comment>
<sequence length="434" mass="45605">MMTSLAALLLGLIAQGDAPAPPLCQVTDYGAVADDARLDDAGLEAAMIDCARSGGTVVIPRGVFVTGGVNLRSGVTLHLAGGAVLRGSSRLSDYRTVREGERQAQGVVTAVNVEDAAITGSGTIDGSGGDFWTEGDARPEGAVVVHGCRNLAIRGVTVRDPARYNGRMTDCDGVVVDGITIRAPALAPNSDGLQIRDSADVRISNCDIITGDDAIVLKASHRPVERILITNCRLTSDDAAIKFGTGSRTVTRHVTVTNTVITDSRYGIALFMQDGGVYEDSRFTDLIIQTGSRHVRDYPIFVDVDSREGGGPHGTIRNITFDGLDIRTGGNILIGGQADAPVTGLTLSDIRMTIEDAIDPTATTGKPRGNRLQAQRTGAADFSGEVGHIVLGHAQDTIVRNVRITETESADRRPALVERETGNTLVDLAPGSGR</sequence>
<dbReference type="InterPro" id="IPR011050">
    <property type="entry name" value="Pectin_lyase_fold/virulence"/>
</dbReference>
<dbReference type="Proteomes" id="UP000215595">
    <property type="component" value="Unassembled WGS sequence"/>
</dbReference>
<evidence type="ECO:0000256" key="2">
    <source>
        <dbReference type="ARBA" id="ARBA00022801"/>
    </source>
</evidence>
<dbReference type="Gene3D" id="2.160.20.10">
    <property type="entry name" value="Single-stranded right-handed beta-helix, Pectin lyase-like"/>
    <property type="match status" value="1"/>
</dbReference>
<dbReference type="InterPro" id="IPR012334">
    <property type="entry name" value="Pectin_lyas_fold"/>
</dbReference>
<dbReference type="SMART" id="SM00710">
    <property type="entry name" value="PbH1"/>
    <property type="match status" value="5"/>
</dbReference>
<protein>
    <recommendedName>
        <fullName evidence="7">Glycoside hydrolase family 28</fullName>
    </recommendedName>
</protein>
<reference evidence="5 6" key="1">
    <citation type="submission" date="2017-03" db="EMBL/GenBank/DDBJ databases">
        <title>Lifting the veil on microbial sulfur biogeochemistry in mining wastewaters.</title>
        <authorList>
            <person name="Kantor R.S."/>
            <person name="Colenbrander Nelson T."/>
            <person name="Marshall S."/>
            <person name="Bennett D."/>
            <person name="Apte S."/>
            <person name="Camacho D."/>
            <person name="Thomas B.C."/>
            <person name="Warren L.A."/>
            <person name="Banfield J.F."/>
        </authorList>
    </citation>
    <scope>NUCLEOTIDE SEQUENCE [LARGE SCALE GENOMIC DNA]</scope>
    <source>
        <strain evidence="5">32-69-9</strain>
    </source>
</reference>
<dbReference type="GO" id="GO:0004650">
    <property type="term" value="F:polygalacturonase activity"/>
    <property type="evidence" value="ECO:0007669"/>
    <property type="project" value="InterPro"/>
</dbReference>
<accession>A0A258FVZ9</accession>
<dbReference type="InterPro" id="IPR006626">
    <property type="entry name" value="PbH1"/>
</dbReference>
<dbReference type="PANTHER" id="PTHR31339">
    <property type="entry name" value="PECTIN LYASE-RELATED"/>
    <property type="match status" value="1"/>
</dbReference>